<dbReference type="EMBL" id="CP001819">
    <property type="protein sequence ID" value="ACZ20961.1"/>
    <property type="molecule type" value="Genomic_DNA"/>
</dbReference>
<proteinExistence type="inferred from homology"/>
<keyword evidence="5 6" id="KW-0326">Glycosidase</keyword>
<dbReference type="InterPro" id="IPR013529">
    <property type="entry name" value="Glyco_hydro_42_N"/>
</dbReference>
<keyword evidence="9" id="KW-0862">Zinc</keyword>
<comment type="catalytic activity">
    <reaction evidence="1 6">
        <text>Hydrolysis of terminal non-reducing beta-D-galactose residues in beta-D-galactosides.</text>
        <dbReference type="EC" id="3.2.1.23"/>
    </reaction>
</comment>
<dbReference type="STRING" id="446469.Sked_10120"/>
<dbReference type="InterPro" id="IPR017853">
    <property type="entry name" value="GH"/>
</dbReference>
<dbReference type="GO" id="GO:0046872">
    <property type="term" value="F:metal ion binding"/>
    <property type="evidence" value="ECO:0007669"/>
    <property type="project" value="UniProtKB-KW"/>
</dbReference>
<feature type="domain" description="Glycoside hydrolase family 42 N-terminal" evidence="10">
    <location>
        <begin position="31"/>
        <end position="397"/>
    </location>
</feature>
<evidence type="ECO:0000259" key="10">
    <source>
        <dbReference type="Pfam" id="PF02449"/>
    </source>
</evidence>
<dbReference type="SUPFAM" id="SSF51445">
    <property type="entry name" value="(Trans)glycosidases"/>
    <property type="match status" value="1"/>
</dbReference>
<evidence type="ECO:0000256" key="4">
    <source>
        <dbReference type="ARBA" id="ARBA00022801"/>
    </source>
</evidence>
<dbReference type="InterPro" id="IPR013738">
    <property type="entry name" value="Beta_galactosidase_Trimer"/>
</dbReference>
<feature type="binding site" evidence="8">
    <location>
        <position position="328"/>
    </location>
    <ligand>
        <name>substrate</name>
    </ligand>
</feature>
<evidence type="ECO:0000259" key="12">
    <source>
        <dbReference type="Pfam" id="PF08533"/>
    </source>
</evidence>
<keyword evidence="4 6" id="KW-0378">Hydrolase</keyword>
<evidence type="ECO:0000256" key="2">
    <source>
        <dbReference type="ARBA" id="ARBA00005940"/>
    </source>
</evidence>
<reference evidence="13 14" key="1">
    <citation type="journal article" date="2009" name="Stand. Genomic Sci.">
        <title>Complete genome sequence of Sanguibacter keddieii type strain (ST-74).</title>
        <authorList>
            <person name="Ivanova N."/>
            <person name="Sikorski J."/>
            <person name="Sims D."/>
            <person name="Brettin T."/>
            <person name="Detter J.C."/>
            <person name="Han C."/>
            <person name="Lapidus A."/>
            <person name="Copeland A."/>
            <person name="Glavina Del Rio T."/>
            <person name="Nolan M."/>
            <person name="Chen F."/>
            <person name="Lucas S."/>
            <person name="Tice H."/>
            <person name="Cheng J.F."/>
            <person name="Bruce D."/>
            <person name="Goodwin L."/>
            <person name="Pitluck S."/>
            <person name="Pati A."/>
            <person name="Mavromatis K."/>
            <person name="Chen A."/>
            <person name="Palaniappan K."/>
            <person name="D'haeseleer P."/>
            <person name="Chain P."/>
            <person name="Bristow J."/>
            <person name="Eisen J.A."/>
            <person name="Markowitz V."/>
            <person name="Hugenholtz P."/>
            <person name="Goker M."/>
            <person name="Pukall R."/>
            <person name="Klenk H.P."/>
            <person name="Kyrpides N.C."/>
        </authorList>
    </citation>
    <scope>NUCLEOTIDE SEQUENCE [LARGE SCALE GENOMIC DNA]</scope>
    <source>
        <strain evidence="14">ATCC 51767 / DSM 10542 / NCFB 3025 / ST-74</strain>
    </source>
</reference>
<feature type="active site" description="Nucleophile" evidence="7">
    <location>
        <position position="320"/>
    </location>
</feature>
<sequence>MTDHQSRAPDARARPTLSALTDELGVLYGGDYNPEQWGRETWLEDALLMQAAGVNLVTVGVFSWALLEPRPGARSFGWLDEVLDLLHAHGIAVDLATPTASPPPWMGHLYPETLPVDRDGVRLTYGSRNQFSPSSAVYRAFARDITRDLVDRYVDHPAVRMWHVGNELGQVCHSDETALAFRTWLDERYGSLDGLNDAWGTTFWSQRYSRWDEVVPPRKAPYLVNPTQELDFRRFTSDTLRDVYREQRDIIRERDDRRPVTTNFMGFFPLVDYWSWSDDLDVVSDDAYPDPTDPTSLTSAALTQDLMRSLGGGAPWLLMEQAVGAVNWREHNVPKTPERMRLESLQAVAHGADGVCFFQWRASRAGAERFHSAMLPHAGADTEVHRGVVRLGADLARLRSVVGGRSRASVAIAFDWSSWWAAEGEAGPTRRLRVVEEVRRWHRSLWERGVAVDLVRPGDALEGYDLVLAPSLYLLDEPDAANLRAFVTGGGTLVLGPFSDVATRDAHVRPGRFPVQLADLVGASGEEWLPLDDAGLDVVSDLWAGPDGVLPGIAHVDSYVERLRLDGAGDSAGEAVVTASSSAPAGLGGAPVVVRRSAGTGRAWYVGALLPDDALDAVLAEVLRERGTLSALGAPAARLGVEAVRRGDLLFLLNHTGSPVSVPVGSTPLTDLLTSAVHRGSAVVPPVDVLVLTERSS</sequence>
<feature type="active site" description="Proton donor" evidence="7">
    <location>
        <position position="167"/>
    </location>
</feature>
<dbReference type="CAZy" id="GH42">
    <property type="family name" value="Glycoside Hydrolase Family 42"/>
</dbReference>
<dbReference type="EC" id="3.2.1.23" evidence="3 6"/>
<gene>
    <name evidence="13" type="ordered locus">Sked_10120</name>
</gene>
<dbReference type="Pfam" id="PF08533">
    <property type="entry name" value="Glyco_hydro_42C"/>
    <property type="match status" value="1"/>
</dbReference>
<dbReference type="HOGENOM" id="CLU_012430_1_1_11"/>
<dbReference type="InterPro" id="IPR029062">
    <property type="entry name" value="Class_I_gatase-like"/>
</dbReference>
<evidence type="ECO:0000256" key="3">
    <source>
        <dbReference type="ARBA" id="ARBA00012756"/>
    </source>
</evidence>
<feature type="binding site" evidence="9">
    <location>
        <position position="172"/>
    </location>
    <ligand>
        <name>Zn(2+)</name>
        <dbReference type="ChEBI" id="CHEBI:29105"/>
    </ligand>
</feature>
<evidence type="ECO:0000313" key="13">
    <source>
        <dbReference type="EMBL" id="ACZ20961.1"/>
    </source>
</evidence>
<dbReference type="Pfam" id="PF08532">
    <property type="entry name" value="Glyco_hydro_42M"/>
    <property type="match status" value="1"/>
</dbReference>
<dbReference type="Gene3D" id="3.40.50.880">
    <property type="match status" value="1"/>
</dbReference>
<keyword evidence="14" id="KW-1185">Reference proteome</keyword>
<dbReference type="GO" id="GO:0004565">
    <property type="term" value="F:beta-galactosidase activity"/>
    <property type="evidence" value="ECO:0007669"/>
    <property type="project" value="UniProtKB-EC"/>
</dbReference>
<evidence type="ECO:0000256" key="9">
    <source>
        <dbReference type="PIRSR" id="PIRSR001084-3"/>
    </source>
</evidence>
<dbReference type="InterPro" id="IPR003476">
    <property type="entry name" value="Glyco_hydro_42"/>
</dbReference>
<organism evidence="13 14">
    <name type="scientific">Sanguibacter keddieii (strain ATCC 51767 / DSM 10542 / NCFB 3025 / ST-74)</name>
    <dbReference type="NCBI Taxonomy" id="446469"/>
    <lineage>
        <taxon>Bacteria</taxon>
        <taxon>Bacillati</taxon>
        <taxon>Actinomycetota</taxon>
        <taxon>Actinomycetes</taxon>
        <taxon>Micrococcales</taxon>
        <taxon>Sanguibacteraceae</taxon>
        <taxon>Sanguibacter</taxon>
    </lineage>
</organism>
<accession>D1BCW3</accession>
<feature type="binding site" evidence="8">
    <location>
        <position position="166"/>
    </location>
    <ligand>
        <name>substrate</name>
    </ligand>
</feature>
<dbReference type="SUPFAM" id="SSF52317">
    <property type="entry name" value="Class I glutamine amidotransferase-like"/>
    <property type="match status" value="1"/>
</dbReference>
<dbReference type="PANTHER" id="PTHR36447">
    <property type="entry name" value="BETA-GALACTOSIDASE GANA"/>
    <property type="match status" value="1"/>
</dbReference>
<evidence type="ECO:0000259" key="11">
    <source>
        <dbReference type="Pfam" id="PF08532"/>
    </source>
</evidence>
<dbReference type="Gene3D" id="3.20.20.80">
    <property type="entry name" value="Glycosidases"/>
    <property type="match status" value="1"/>
</dbReference>
<dbReference type="Proteomes" id="UP000000322">
    <property type="component" value="Chromosome"/>
</dbReference>
<dbReference type="InterPro" id="IPR013739">
    <property type="entry name" value="Beta_galactosidase_C"/>
</dbReference>
<evidence type="ECO:0000256" key="7">
    <source>
        <dbReference type="PIRSR" id="PIRSR001084-1"/>
    </source>
</evidence>
<dbReference type="InterPro" id="IPR013780">
    <property type="entry name" value="Glyco_hydro_b"/>
</dbReference>
<evidence type="ECO:0000256" key="6">
    <source>
        <dbReference type="PIRNR" id="PIRNR001084"/>
    </source>
</evidence>
<evidence type="ECO:0000256" key="5">
    <source>
        <dbReference type="ARBA" id="ARBA00023295"/>
    </source>
</evidence>
<feature type="domain" description="Beta-galactosidase C-terminal" evidence="12">
    <location>
        <begin position="640"/>
        <end position="693"/>
    </location>
</feature>
<dbReference type="GO" id="GO:0009341">
    <property type="term" value="C:beta-galactosidase complex"/>
    <property type="evidence" value="ECO:0007669"/>
    <property type="project" value="InterPro"/>
</dbReference>
<evidence type="ECO:0000256" key="8">
    <source>
        <dbReference type="PIRSR" id="PIRSR001084-2"/>
    </source>
</evidence>
<dbReference type="PIRSF" id="PIRSF001084">
    <property type="entry name" value="B-galactosidase"/>
    <property type="match status" value="1"/>
</dbReference>
<evidence type="ECO:0000313" key="14">
    <source>
        <dbReference type="Proteomes" id="UP000000322"/>
    </source>
</evidence>
<name>D1BCW3_SANKS</name>
<dbReference type="KEGG" id="ske:Sked_10120"/>
<dbReference type="CDD" id="cd03143">
    <property type="entry name" value="A4_beta-galactosidase_middle_domain"/>
    <property type="match status" value="1"/>
</dbReference>
<dbReference type="eggNOG" id="COG1874">
    <property type="taxonomic scope" value="Bacteria"/>
</dbReference>
<dbReference type="RefSeq" id="WP_012866030.1">
    <property type="nucleotide sequence ID" value="NC_013521.1"/>
</dbReference>
<dbReference type="PANTHER" id="PTHR36447:SF1">
    <property type="entry name" value="BETA-GALACTOSIDASE GANA"/>
    <property type="match status" value="1"/>
</dbReference>
<feature type="binding site" evidence="8">
    <location>
        <position position="128"/>
    </location>
    <ligand>
        <name>substrate</name>
    </ligand>
</feature>
<dbReference type="AlphaFoldDB" id="D1BCW3"/>
<feature type="domain" description="Beta-galactosidase trimerisation" evidence="11">
    <location>
        <begin position="408"/>
        <end position="626"/>
    </location>
</feature>
<comment type="similarity">
    <text evidence="2 6">Belongs to the glycosyl hydrolase 42 family.</text>
</comment>
<evidence type="ECO:0000256" key="1">
    <source>
        <dbReference type="ARBA" id="ARBA00001412"/>
    </source>
</evidence>
<keyword evidence="9" id="KW-0479">Metal-binding</keyword>
<dbReference type="Pfam" id="PF02449">
    <property type="entry name" value="Glyco_hydro_42"/>
    <property type="match status" value="1"/>
</dbReference>
<dbReference type="GO" id="GO:0006012">
    <property type="term" value="P:galactose metabolic process"/>
    <property type="evidence" value="ECO:0007669"/>
    <property type="project" value="InterPro"/>
</dbReference>
<protein>
    <recommendedName>
        <fullName evidence="3 6">Beta-galactosidase</fullName>
        <shortName evidence="6">Beta-gal</shortName>
        <ecNumber evidence="3 6">3.2.1.23</ecNumber>
    </recommendedName>
</protein>
<dbReference type="OrthoDB" id="9800974at2"/>
<dbReference type="Gene3D" id="2.60.40.1180">
    <property type="entry name" value="Golgi alpha-mannosidase II"/>
    <property type="match status" value="1"/>
</dbReference>